<evidence type="ECO:0000313" key="2">
    <source>
        <dbReference type="Proteomes" id="UP000718593"/>
    </source>
</evidence>
<dbReference type="InterPro" id="IPR025612">
    <property type="entry name" value="YqjK"/>
</dbReference>
<dbReference type="Proteomes" id="UP000718593">
    <property type="component" value="Unassembled WGS sequence"/>
</dbReference>
<sequence length="57" mass="6313">MNPKLLELATRHGRLQARIAEQRRELARHAGPLESALAKGDAVLDGVDWLKHHPVAV</sequence>
<dbReference type="EMBL" id="JABZMI010000283">
    <property type="protein sequence ID" value="MBF1165813.1"/>
    <property type="molecule type" value="Genomic_DNA"/>
</dbReference>
<dbReference type="Pfam" id="PF13997">
    <property type="entry name" value="YqjK"/>
    <property type="match status" value="1"/>
</dbReference>
<gene>
    <name evidence="1" type="ORF">HXL68_12340</name>
</gene>
<reference evidence="1" key="1">
    <citation type="submission" date="2020-04" db="EMBL/GenBank/DDBJ databases">
        <title>Deep metagenomics examines the oral microbiome during advanced dental caries in children, revealing novel taxa and co-occurrences with host molecules.</title>
        <authorList>
            <person name="Baker J.L."/>
            <person name="Morton J.T."/>
            <person name="Dinis M."/>
            <person name="Alvarez R."/>
            <person name="Tran N.C."/>
            <person name="Knight R."/>
            <person name="Edlund A."/>
        </authorList>
    </citation>
    <scope>NUCLEOTIDE SEQUENCE</scope>
    <source>
        <strain evidence="1">JCVI_32_bin.24</strain>
    </source>
</reference>
<proteinExistence type="predicted"/>
<dbReference type="AlphaFoldDB" id="A0A930G2H0"/>
<organism evidence="1 2">
    <name type="scientific">Dechloromonas agitata</name>
    <dbReference type="NCBI Taxonomy" id="73030"/>
    <lineage>
        <taxon>Bacteria</taxon>
        <taxon>Pseudomonadati</taxon>
        <taxon>Pseudomonadota</taxon>
        <taxon>Betaproteobacteria</taxon>
        <taxon>Rhodocyclales</taxon>
        <taxon>Azonexaceae</taxon>
        <taxon>Dechloromonas</taxon>
    </lineage>
</organism>
<protein>
    <submittedName>
        <fullName evidence="1">Uncharacterized protein</fullName>
    </submittedName>
</protein>
<evidence type="ECO:0000313" key="1">
    <source>
        <dbReference type="EMBL" id="MBF1165813.1"/>
    </source>
</evidence>
<name>A0A930G2H0_9RHOO</name>
<accession>A0A930G2H0</accession>
<comment type="caution">
    <text evidence="1">The sequence shown here is derived from an EMBL/GenBank/DDBJ whole genome shotgun (WGS) entry which is preliminary data.</text>
</comment>
<feature type="non-terminal residue" evidence="1">
    <location>
        <position position="57"/>
    </location>
</feature>